<feature type="compositionally biased region" description="Basic and acidic residues" evidence="1">
    <location>
        <begin position="1"/>
        <end position="10"/>
    </location>
</feature>
<evidence type="ECO:0000313" key="3">
    <source>
        <dbReference type="Proteomes" id="UP001497516"/>
    </source>
</evidence>
<dbReference type="EMBL" id="OZ034819">
    <property type="protein sequence ID" value="CAL1395884.1"/>
    <property type="molecule type" value="Genomic_DNA"/>
</dbReference>
<protein>
    <submittedName>
        <fullName evidence="2">Uncharacterized protein</fullName>
    </submittedName>
</protein>
<dbReference type="Proteomes" id="UP001497516">
    <property type="component" value="Chromosome 6"/>
</dbReference>
<evidence type="ECO:0000256" key="1">
    <source>
        <dbReference type="SAM" id="MobiDB-lite"/>
    </source>
</evidence>
<keyword evidence="3" id="KW-1185">Reference proteome</keyword>
<organism evidence="2 3">
    <name type="scientific">Linum trigynum</name>
    <dbReference type="NCBI Taxonomy" id="586398"/>
    <lineage>
        <taxon>Eukaryota</taxon>
        <taxon>Viridiplantae</taxon>
        <taxon>Streptophyta</taxon>
        <taxon>Embryophyta</taxon>
        <taxon>Tracheophyta</taxon>
        <taxon>Spermatophyta</taxon>
        <taxon>Magnoliopsida</taxon>
        <taxon>eudicotyledons</taxon>
        <taxon>Gunneridae</taxon>
        <taxon>Pentapetalae</taxon>
        <taxon>rosids</taxon>
        <taxon>fabids</taxon>
        <taxon>Malpighiales</taxon>
        <taxon>Linaceae</taxon>
        <taxon>Linum</taxon>
    </lineage>
</organism>
<reference evidence="2 3" key="1">
    <citation type="submission" date="2024-04" db="EMBL/GenBank/DDBJ databases">
        <authorList>
            <person name="Fracassetti M."/>
        </authorList>
    </citation>
    <scope>NUCLEOTIDE SEQUENCE [LARGE SCALE GENOMIC DNA]</scope>
</reference>
<proteinExistence type="predicted"/>
<feature type="region of interest" description="Disordered" evidence="1">
    <location>
        <begin position="1"/>
        <end position="41"/>
    </location>
</feature>
<feature type="compositionally biased region" description="Basic and acidic residues" evidence="1">
    <location>
        <begin position="30"/>
        <end position="41"/>
    </location>
</feature>
<sequence length="111" mass="12196">MGIVRREGRVPAELSMGAGSHRPQRQTTLHHGDEEDCEHCKGGRGEVAATERMCWLAATSRWRSKGLAAAPLWFVVVAALRRGEERTKAKSRLAKKQGGGVFNFARLGQVN</sequence>
<dbReference type="AlphaFoldDB" id="A0AAV2FC86"/>
<evidence type="ECO:0000313" key="2">
    <source>
        <dbReference type="EMBL" id="CAL1395884.1"/>
    </source>
</evidence>
<name>A0AAV2FC86_9ROSI</name>
<accession>A0AAV2FC86</accession>
<gene>
    <name evidence="2" type="ORF">LTRI10_LOCUS36282</name>
</gene>